<feature type="compositionally biased region" description="Polar residues" evidence="1">
    <location>
        <begin position="1112"/>
        <end position="1127"/>
    </location>
</feature>
<feature type="region of interest" description="Disordered" evidence="1">
    <location>
        <begin position="1223"/>
        <end position="1253"/>
    </location>
</feature>
<protein>
    <submittedName>
        <fullName evidence="2">Uncharacterized protein</fullName>
    </submittedName>
</protein>
<evidence type="ECO:0000313" key="3">
    <source>
        <dbReference type="Proteomes" id="UP000230069"/>
    </source>
</evidence>
<dbReference type="Proteomes" id="UP000230069">
    <property type="component" value="Unassembled WGS sequence"/>
</dbReference>
<feature type="compositionally biased region" description="Polar residues" evidence="1">
    <location>
        <begin position="1136"/>
        <end position="1149"/>
    </location>
</feature>
<evidence type="ECO:0000313" key="2">
    <source>
        <dbReference type="EMBL" id="PIA63052.1"/>
    </source>
</evidence>
<proteinExistence type="predicted"/>
<feature type="region of interest" description="Disordered" evidence="1">
    <location>
        <begin position="54"/>
        <end position="77"/>
    </location>
</feature>
<dbReference type="FunCoup" id="A0A2G5F4Z4">
    <property type="interactions" value="3526"/>
</dbReference>
<dbReference type="EMBL" id="KZ305019">
    <property type="protein sequence ID" value="PIA63052.1"/>
    <property type="molecule type" value="Genomic_DNA"/>
</dbReference>
<feature type="region of interest" description="Disordered" evidence="1">
    <location>
        <begin position="985"/>
        <end position="1005"/>
    </location>
</feature>
<feature type="compositionally biased region" description="Polar residues" evidence="1">
    <location>
        <begin position="868"/>
        <end position="880"/>
    </location>
</feature>
<keyword evidence="3" id="KW-1185">Reference proteome</keyword>
<sequence length="1929" mass="211225">MPGNEAADKVYNFFEQPTSQIANVNFPVVSNNLWLGNQRQIGAALNSDTKNYNIQQSDSESKNDEKSSQTLSNTDNVQLALRPGITRSQFSKQELNLNGFTHEHRGFQNRQSPIPDQLKVASRGLSIIEQSQGNARERNPALARTSERLETAEAPISFDLLNQQQQFMSNQQPGMSQPRPRQQSGLGDMQLWQQQVMFKQMQELQRHKQLQQIEQAGRHQNQINQMSAFAKQAANDQLPAIVNGMPIHGSTSYPWQNDLSGGDSKVPNSSQMFMVGNTNWAQRGGYPGVQGIPDGMLSNEQVQILRAMGSVPQQLDQSAYGAHNGLTRGAFNQYSHLQGVSQDGADTISKGTENHLERPIMQSLPLNNSLHGGQSSLFSNQVTMHDGASVSGQGFQGKNLYGNIPFQGASSGVQPVNHVPTNSLSGNASVLAFQGREQLAGWSGNLQQRAAGQAGPSQGLVSLDPTEKKILFSSDDNIWDDTGGKGGGTTTGGYGDSLESMEHLNAFPSLQSGTWSALMQSAVAEASSSDTGQQDEWSGLSFNKRELSTVDQSLTQGDSAKQQTDWADSNLHSAPSLTSRPFHLFDDGKSQRRGNTPDFQQSHTQNLYEESERLQHDASYEAIQQSLKNNGKWSDCDSQQKTLMEGSHQVQPSANSENIFQSSWTRQNQSESAAHATNVALDAHNMQNSWIHQHNTPSLNINSQHRNNTAAWNVNKSLPGSGDVMLKISEADNREHHFQGNDLKMGVHVDRDHSGLLMANSSNFADGVGTRQVRREASFMNNSSTIPNSSDTKGIQETNQQVLSGHPFNYRKQMVGSPANHRGDDGMSYNQNQLGSPVLESSMYTSDRGSGETLDKRQDNCYQKEFSNDSYNSNQSQPTVTGGGFRENSWLSTSDSRPMAGVNQKSQVGRISPMSRPVQYHPMGSMDVDLEASDTSKRFAHMRALSQQAFQGSKGHVREYVAPPDFNTRTSNNTVAMEKEHVPDFQGTEKGSASSDGSAGSFPQNRRTVQTCQNMLELFHKVDQSVEHGTPGRFTSSDRNTSSVMPEADGSDPSVARQWHNQSTTSQGCALRLAPPSERLPITNQLLSSQNSRTVNNLNSRQVDSKVDERSQILSPPASSLQSMSHEVSQRERWDNNNPNISGQTTNGNEASRLNMQASISPAFTSSVPYLRNQLQSQQMSRVNETVLNNPSANISSDGRASHLRQTHGTYGEVIADQSAQLSLPGTASRSSFAASPRGDTSQPESSNWSQVRVSGQQFPVLESVPVSRPSAMSSKSNQGDFSMLHHVWANMSAQQHPTGGAPHRVSPSFPQSISPSNSNLERNSNDAHQLEHGDIKKGADCPETGVCSTNSLRFPHAEEHAGIEGSWKHIPADKVDTTPSTTDASQGQAFVRNYQQGTKSVPSSTLVIHHNQQEVDRGRYGKDPALASQKESLPVRNPASSARDIEAFGRSLRQGQNYSLLHQVQAMKSVENDLDKRGGKRFKGADSDADAQQLASRTGQQLLGGSKVMIRDSLSSGSNVTVQPYSFRSADGRMLSFSPDGKGDPNSASQNVLGAAPSQDVATFGQNDSLNRSNQLGVLSIRTDNPQINPKMAPTWFDRYGTFRTEQNLPMQDAQNTVRPIPQQFVMRKGPEGGQTNRSNDQVNAVDASQIGDISQSTVTTMVHSENLTHLQSLPSEVPDQALAVVRPKKRKSEISMHVPWNKEIMHGSHRLQTISMAEQDWAQAANRLVEKMEDDAELADDAQTIRPRRRLIFTTQLMQQLFRPAPAEIFSAKADSDYETVAYSVAKLALGEACSLISSSGGDSVSSTVNENRESGKLKPTKRMLDQYFSTVVDEFIGRAKKVETDLLRLDKRASVMDIRVECQDLERFSVINRFAKFHGRGQADAAESSSSSSATAALTQKTCPQRYVTAHAMPRNLPGGVQCLSL</sequence>
<feature type="compositionally biased region" description="Polar residues" evidence="1">
    <location>
        <begin position="1309"/>
        <end position="1323"/>
    </location>
</feature>
<gene>
    <name evidence="2" type="ORF">AQUCO_00200823v1</name>
</gene>
<evidence type="ECO:0000256" key="1">
    <source>
        <dbReference type="SAM" id="MobiDB-lite"/>
    </source>
</evidence>
<feature type="region of interest" description="Disordered" evidence="1">
    <location>
        <begin position="865"/>
        <end position="908"/>
    </location>
</feature>
<feature type="compositionally biased region" description="Gly residues" evidence="1">
    <location>
        <begin position="484"/>
        <end position="495"/>
    </location>
</feature>
<name>A0A2G5F4Z4_AQUCA</name>
<feature type="region of interest" description="Disordered" evidence="1">
    <location>
        <begin position="551"/>
        <end position="614"/>
    </location>
</feature>
<dbReference type="InParanoid" id="A0A2G5F4Z4"/>
<feature type="region of interest" description="Disordered" evidence="1">
    <location>
        <begin position="1295"/>
        <end position="1327"/>
    </location>
</feature>
<feature type="compositionally biased region" description="Low complexity" evidence="1">
    <location>
        <begin position="991"/>
        <end position="1001"/>
    </location>
</feature>
<feature type="region of interest" description="Disordered" evidence="1">
    <location>
        <begin position="1023"/>
        <end position="1068"/>
    </location>
</feature>
<feature type="compositionally biased region" description="Polar residues" evidence="1">
    <location>
        <begin position="1059"/>
        <end position="1068"/>
    </location>
</feature>
<feature type="compositionally biased region" description="Polar residues" evidence="1">
    <location>
        <begin position="1033"/>
        <end position="1044"/>
    </location>
</feature>
<dbReference type="OrthoDB" id="1926238at2759"/>
<dbReference type="PANTHER" id="PTHR31267:SF2">
    <property type="entry name" value="EXPRESSED PROTEIN"/>
    <property type="match status" value="1"/>
</dbReference>
<accession>A0A2G5F4Z4</accession>
<reference evidence="2 3" key="1">
    <citation type="submission" date="2017-09" db="EMBL/GenBank/DDBJ databases">
        <title>WGS assembly of Aquilegia coerulea Goldsmith.</title>
        <authorList>
            <person name="Hodges S."/>
            <person name="Kramer E."/>
            <person name="Nordborg M."/>
            <person name="Tomkins J."/>
            <person name="Borevitz J."/>
            <person name="Derieg N."/>
            <person name="Yan J."/>
            <person name="Mihaltcheva S."/>
            <person name="Hayes R.D."/>
            <person name="Rokhsar D."/>
        </authorList>
    </citation>
    <scope>NUCLEOTIDE SEQUENCE [LARGE SCALE GENOMIC DNA]</scope>
    <source>
        <strain evidence="3">cv. Goldsmith</strain>
    </source>
</reference>
<feature type="compositionally biased region" description="Polar residues" evidence="1">
    <location>
        <begin position="593"/>
        <end position="608"/>
    </location>
</feature>
<feature type="compositionally biased region" description="Polar residues" evidence="1">
    <location>
        <begin position="551"/>
        <end position="579"/>
    </location>
</feature>
<feature type="compositionally biased region" description="Polar residues" evidence="1">
    <location>
        <begin position="1086"/>
        <end position="1102"/>
    </location>
</feature>
<feature type="region of interest" description="Disordered" evidence="1">
    <location>
        <begin position="1086"/>
        <end position="1149"/>
    </location>
</feature>
<feature type="region of interest" description="Disordered" evidence="1">
    <location>
        <begin position="813"/>
        <end position="834"/>
    </location>
</feature>
<dbReference type="STRING" id="218851.A0A2G5F4Z4"/>
<feature type="region of interest" description="Disordered" evidence="1">
    <location>
        <begin position="474"/>
        <end position="496"/>
    </location>
</feature>
<organism evidence="2 3">
    <name type="scientific">Aquilegia coerulea</name>
    <name type="common">Rocky mountain columbine</name>
    <dbReference type="NCBI Taxonomy" id="218851"/>
    <lineage>
        <taxon>Eukaryota</taxon>
        <taxon>Viridiplantae</taxon>
        <taxon>Streptophyta</taxon>
        <taxon>Embryophyta</taxon>
        <taxon>Tracheophyta</taxon>
        <taxon>Spermatophyta</taxon>
        <taxon>Magnoliopsida</taxon>
        <taxon>Ranunculales</taxon>
        <taxon>Ranunculaceae</taxon>
        <taxon>Thalictroideae</taxon>
        <taxon>Aquilegia</taxon>
    </lineage>
</organism>
<dbReference type="PANTHER" id="PTHR31267">
    <property type="entry name" value="DENTIN SIALOPHOSPHOPROTEIN-LIKE PROTEIN"/>
    <property type="match status" value="1"/>
</dbReference>